<name>A0ABU7LRK7_9PROT</name>
<dbReference type="InterPro" id="IPR036291">
    <property type="entry name" value="NAD(P)-bd_dom_sf"/>
</dbReference>
<gene>
    <name evidence="2" type="ORF">V0U79_09065</name>
</gene>
<dbReference type="Gene3D" id="3.40.50.720">
    <property type="entry name" value="NAD(P)-binding Rossmann-like Domain"/>
    <property type="match status" value="1"/>
</dbReference>
<dbReference type="InterPro" id="IPR051276">
    <property type="entry name" value="Saccharopine_DH-like_oxidrdct"/>
</dbReference>
<dbReference type="Pfam" id="PF03435">
    <property type="entry name" value="Sacchrp_dh_NADP"/>
    <property type="match status" value="1"/>
</dbReference>
<evidence type="ECO:0000313" key="2">
    <source>
        <dbReference type="EMBL" id="MEE2526515.1"/>
    </source>
</evidence>
<comment type="caution">
    <text evidence="2">The sequence shown here is derived from an EMBL/GenBank/DDBJ whole genome shotgun (WGS) entry which is preliminary data.</text>
</comment>
<organism evidence="2 3">
    <name type="scientific">Hyphobacterium lacteum</name>
    <dbReference type="NCBI Taxonomy" id="3116575"/>
    <lineage>
        <taxon>Bacteria</taxon>
        <taxon>Pseudomonadati</taxon>
        <taxon>Pseudomonadota</taxon>
        <taxon>Alphaproteobacteria</taxon>
        <taxon>Maricaulales</taxon>
        <taxon>Maricaulaceae</taxon>
        <taxon>Hyphobacterium</taxon>
    </lineage>
</organism>
<dbReference type="PANTHER" id="PTHR12286:SF5">
    <property type="entry name" value="SACCHAROPINE DEHYDROGENASE-LIKE OXIDOREDUCTASE"/>
    <property type="match status" value="1"/>
</dbReference>
<dbReference type="InterPro" id="IPR005097">
    <property type="entry name" value="Sacchrp_dh_NADP-bd"/>
</dbReference>
<keyword evidence="3" id="KW-1185">Reference proteome</keyword>
<dbReference type="PANTHER" id="PTHR12286">
    <property type="entry name" value="SACCHAROPINE DEHYDROGENASE-LIKE OXIDOREDUCTASE"/>
    <property type="match status" value="1"/>
</dbReference>
<evidence type="ECO:0000313" key="3">
    <source>
        <dbReference type="Proteomes" id="UP001354971"/>
    </source>
</evidence>
<dbReference type="SUPFAM" id="SSF51735">
    <property type="entry name" value="NAD(P)-binding Rossmann-fold domains"/>
    <property type="match status" value="1"/>
</dbReference>
<dbReference type="EMBL" id="JAZDRP010000005">
    <property type="protein sequence ID" value="MEE2526515.1"/>
    <property type="molecule type" value="Genomic_DNA"/>
</dbReference>
<protein>
    <submittedName>
        <fullName evidence="2">Saccharopine dehydrogenase NADP-binding domain-containing protein</fullName>
    </submittedName>
</protein>
<accession>A0ABU7LRK7</accession>
<proteinExistence type="predicted"/>
<dbReference type="Proteomes" id="UP001354971">
    <property type="component" value="Unassembled WGS sequence"/>
</dbReference>
<reference evidence="2 3" key="1">
    <citation type="submission" date="2024-01" db="EMBL/GenBank/DDBJ databases">
        <title>Hyphobacterium bacterium isolated from marine sediment.</title>
        <authorList>
            <person name="Zhao S."/>
        </authorList>
    </citation>
    <scope>NUCLEOTIDE SEQUENCE [LARGE SCALE GENOMIC DNA]</scope>
    <source>
        <strain evidence="3">HN65</strain>
    </source>
</reference>
<feature type="domain" description="Saccharopine dehydrogenase NADP binding" evidence="1">
    <location>
        <begin position="8"/>
        <end position="135"/>
    </location>
</feature>
<evidence type="ECO:0000259" key="1">
    <source>
        <dbReference type="Pfam" id="PF03435"/>
    </source>
</evidence>
<dbReference type="RefSeq" id="WP_330199179.1">
    <property type="nucleotide sequence ID" value="NZ_JAZDRP010000005.1"/>
</dbReference>
<sequence length="407" mass="43745">MAERKYGVVVYGATGFTGRLVAEYLDKTYRGDPKVCWAMAGRSLSKLEAVRAEMGIPDSVDLITADASDPESLKAMADSAHVVITTVGPYQLYGEPLLAACAEAGTDYVDLCGEPAWMAQMIGKYQEQAGKSGARLVFSCGFDSVPFDMGVWFLQAHAQKTLGAMLPRVKGRVRKMKGTFSGGTAASLTATIAAVSKDRSLLKLLTNPFSLCPGYSGPKQPHSAEAEYDETAQSWTAPFIMAPINTKNVHRSNFLAGHPYGADFIYDERMLTGDGPKGEKRAKAAARQEKIQNIMLAMAPTRWLLKTFMLPKPGEGPDKEARETGFYDVLFIGEAADGQVLKASVKGDRDPGYGSTSKMISECALCLLQDIDRQQTPGGVWAPAAAMGQAVIDRLQAKAGLTFAIEG</sequence>